<gene>
    <name evidence="1" type="ORF">E4633_17070</name>
</gene>
<dbReference type="AlphaFoldDB" id="A0A4S1CCG6"/>
<accession>A0A4S1CCG6</accession>
<keyword evidence="2" id="KW-1185">Reference proteome</keyword>
<protein>
    <submittedName>
        <fullName evidence="1">Uncharacterized protein</fullName>
    </submittedName>
</protein>
<evidence type="ECO:0000313" key="1">
    <source>
        <dbReference type="EMBL" id="TGU70710.1"/>
    </source>
</evidence>
<organism evidence="1 2">
    <name type="scientific">Geomonas terrae</name>
    <dbReference type="NCBI Taxonomy" id="2562681"/>
    <lineage>
        <taxon>Bacteria</taxon>
        <taxon>Pseudomonadati</taxon>
        <taxon>Thermodesulfobacteriota</taxon>
        <taxon>Desulfuromonadia</taxon>
        <taxon>Geobacterales</taxon>
        <taxon>Geobacteraceae</taxon>
        <taxon>Geomonas</taxon>
    </lineage>
</organism>
<dbReference type="EMBL" id="SRSC01000004">
    <property type="protein sequence ID" value="TGU70710.1"/>
    <property type="molecule type" value="Genomic_DNA"/>
</dbReference>
<sequence>MYSNLTQRAFQLLKDRFKEIGHTPSLEQLAALHDIPHTLTLMAEGKLEQKMYLSSLHPGIGKSTAVTTSVQSYIQCREMYREQGVIMCFDRHEEIVRMVKDMNLPRHLFAVKVANHSSNRELNEMGLGSTRINEALVLLTTKQQITRLGQLGQKFSDMSRLYFRDKPRTIRIIDESMTMGVGLKLAVRKLAKVPDELSDTSPGVARVIEEITQELLSCANGDVYYMRDLEEGAKRVLTACKWGSVEARDVANVFLQILGRELTVKATERGHVAIDCDDTLPEDFLPCLVTDASGEVRGTYDLQQKYRKNLVRLKSAAKDYSNLTVHVWRQRSGKSAYQANGNKVYVTEIVKVINSRPNEQFLVLRFLSNPELEADIIEKVTRPERVKFTHYGLHTATNEYKDIPNMIITGIMSYRSEDYEALARAAAGLKTSDGALPPETSNHLRHGEHAHHLLQAGCRTTPRKSKGAGCPEARLWLIAPKGVLSDKEIARIFPQCTVKRWVTTPNALKGPRQVAFEYITEMIRSGMQQVRGADVGRHLGMTKSNFKRDIIENVDFTDTLQDRSISIEKRSNGQYFFCDTSYLRELVESFTKGNQIPISISL</sequence>
<comment type="caution">
    <text evidence="1">The sequence shown here is derived from an EMBL/GenBank/DDBJ whole genome shotgun (WGS) entry which is preliminary data.</text>
</comment>
<name>A0A4S1CCG6_9BACT</name>
<dbReference type="Proteomes" id="UP000306416">
    <property type="component" value="Unassembled WGS sequence"/>
</dbReference>
<dbReference type="RefSeq" id="WP_135871974.1">
    <property type="nucleotide sequence ID" value="NZ_SRSC01000004.1"/>
</dbReference>
<proteinExistence type="predicted"/>
<reference evidence="1 2" key="1">
    <citation type="submission" date="2019-04" db="EMBL/GenBank/DDBJ databases">
        <title>Geobacter oryzae sp. nov., ferric-reducing bacteria isolated from paddy soil.</title>
        <authorList>
            <person name="Xu Z."/>
            <person name="Masuda Y."/>
            <person name="Itoh H."/>
            <person name="Senoo K."/>
        </authorList>
    </citation>
    <scope>NUCLEOTIDE SEQUENCE [LARGE SCALE GENOMIC DNA]</scope>
    <source>
        <strain evidence="1 2">Red111</strain>
    </source>
</reference>
<evidence type="ECO:0000313" key="2">
    <source>
        <dbReference type="Proteomes" id="UP000306416"/>
    </source>
</evidence>